<reference evidence="2 3" key="1">
    <citation type="submission" date="2024-01" db="EMBL/GenBank/DDBJ databases">
        <title>The genome of the rayed Mediterranean limpet Patella caerulea (Linnaeus, 1758).</title>
        <authorList>
            <person name="Anh-Thu Weber A."/>
            <person name="Halstead-Nussloch G."/>
        </authorList>
    </citation>
    <scope>NUCLEOTIDE SEQUENCE [LARGE SCALE GENOMIC DNA]</scope>
    <source>
        <strain evidence="2">AATW-2023a</strain>
        <tissue evidence="2">Whole specimen</tissue>
    </source>
</reference>
<dbReference type="SUPFAM" id="SSF56672">
    <property type="entry name" value="DNA/RNA polymerases"/>
    <property type="match status" value="1"/>
</dbReference>
<evidence type="ECO:0000313" key="3">
    <source>
        <dbReference type="Proteomes" id="UP001347796"/>
    </source>
</evidence>
<name>A0AAN8J7V3_PATCE</name>
<accession>A0AAN8J7V3</accession>
<keyword evidence="3" id="KW-1185">Reference proteome</keyword>
<dbReference type="Pfam" id="PF00078">
    <property type="entry name" value="RVT_1"/>
    <property type="match status" value="1"/>
</dbReference>
<dbReference type="Proteomes" id="UP001347796">
    <property type="component" value="Unassembled WGS sequence"/>
</dbReference>
<sequence>MNCKARTACPPTLDYKTEVARNSAQKADLLAKTFATASSNINLTPEFSKRKNDFDPEKEKFKPKGGELVGQSALNVPFSLREYVKVKSAKKDGAPGPDRVKYSMLKNLPDSATKVVTDLYNLSWWTIEIRRPWRTATVFRLSKIGKPPKATESYRPISLTSTLCKTLETLVNDRLKYCLESNQLLDKNQSGFCRGRSTYDHIARLQNAMMTSSRGGSYLCVIFVDLSKAFDLVWTEGLLYKLSLVGIHGNMYNCSKSFVSDRLIRVTIGNRLSKETG</sequence>
<dbReference type="InterPro" id="IPR000477">
    <property type="entry name" value="RT_dom"/>
</dbReference>
<evidence type="ECO:0000259" key="1">
    <source>
        <dbReference type="Pfam" id="PF00078"/>
    </source>
</evidence>
<proteinExistence type="predicted"/>
<evidence type="ECO:0000313" key="2">
    <source>
        <dbReference type="EMBL" id="KAK6171712.1"/>
    </source>
</evidence>
<protein>
    <recommendedName>
        <fullName evidence="1">Reverse transcriptase domain-containing protein</fullName>
    </recommendedName>
</protein>
<dbReference type="PANTHER" id="PTHR19446">
    <property type="entry name" value="REVERSE TRANSCRIPTASES"/>
    <property type="match status" value="1"/>
</dbReference>
<comment type="caution">
    <text evidence="2">The sequence shown here is derived from an EMBL/GenBank/DDBJ whole genome shotgun (WGS) entry which is preliminary data.</text>
</comment>
<organism evidence="2 3">
    <name type="scientific">Patella caerulea</name>
    <name type="common">Rayed Mediterranean limpet</name>
    <dbReference type="NCBI Taxonomy" id="87958"/>
    <lineage>
        <taxon>Eukaryota</taxon>
        <taxon>Metazoa</taxon>
        <taxon>Spiralia</taxon>
        <taxon>Lophotrochozoa</taxon>
        <taxon>Mollusca</taxon>
        <taxon>Gastropoda</taxon>
        <taxon>Patellogastropoda</taxon>
        <taxon>Patelloidea</taxon>
        <taxon>Patellidae</taxon>
        <taxon>Patella</taxon>
    </lineage>
</organism>
<dbReference type="AlphaFoldDB" id="A0AAN8J7V3"/>
<feature type="domain" description="Reverse transcriptase" evidence="1">
    <location>
        <begin position="148"/>
        <end position="250"/>
    </location>
</feature>
<dbReference type="EMBL" id="JAZGQO010000013">
    <property type="protein sequence ID" value="KAK6171712.1"/>
    <property type="molecule type" value="Genomic_DNA"/>
</dbReference>
<gene>
    <name evidence="2" type="ORF">SNE40_018150</name>
</gene>
<dbReference type="InterPro" id="IPR043502">
    <property type="entry name" value="DNA/RNA_pol_sf"/>
</dbReference>
<dbReference type="CDD" id="cd01650">
    <property type="entry name" value="RT_nLTR_like"/>
    <property type="match status" value="1"/>
</dbReference>